<dbReference type="InParanoid" id="A0A151Z2U2"/>
<evidence type="ECO:0000313" key="2">
    <source>
        <dbReference type="Proteomes" id="UP000076078"/>
    </source>
</evidence>
<dbReference type="EMBL" id="LODT01000051">
    <property type="protein sequence ID" value="KYQ88269.1"/>
    <property type="molecule type" value="Genomic_DNA"/>
</dbReference>
<comment type="caution">
    <text evidence="1">The sequence shown here is derived from an EMBL/GenBank/DDBJ whole genome shotgun (WGS) entry which is preliminary data.</text>
</comment>
<organism evidence="1 2">
    <name type="scientific">Tieghemostelium lacteum</name>
    <name type="common">Slime mold</name>
    <name type="synonym">Dictyostelium lacteum</name>
    <dbReference type="NCBI Taxonomy" id="361077"/>
    <lineage>
        <taxon>Eukaryota</taxon>
        <taxon>Amoebozoa</taxon>
        <taxon>Evosea</taxon>
        <taxon>Eumycetozoa</taxon>
        <taxon>Dictyostelia</taxon>
        <taxon>Dictyosteliales</taxon>
        <taxon>Raperosteliaceae</taxon>
        <taxon>Tieghemostelium</taxon>
    </lineage>
</organism>
<keyword evidence="2" id="KW-1185">Reference proteome</keyword>
<protein>
    <submittedName>
        <fullName evidence="1">Uncharacterized protein</fullName>
    </submittedName>
</protein>
<name>A0A151Z2U2_TIELA</name>
<dbReference type="AlphaFoldDB" id="A0A151Z2U2"/>
<evidence type="ECO:0000313" key="1">
    <source>
        <dbReference type="EMBL" id="KYQ88269.1"/>
    </source>
</evidence>
<accession>A0A151Z2U2</accession>
<sequence>MDIHNNYNINITNNNNKEKYGDHVKANIGLLSLEIAGHLRKLQKVYQDGYITRVDYIQHLTLIGGSEYALAKVQYDDKEPVKMGMSGEIQSQEESDRIIQQTHELLKKRNEKYSLYPEIVQYFENVFLEFINSAMLSSVQDQCLRESNDSKISVVYD</sequence>
<reference evidence="1 2" key="1">
    <citation type="submission" date="2015-12" db="EMBL/GenBank/DDBJ databases">
        <title>Dictyostelia acquired genes for synthesis and detection of signals that induce cell-type specialization by lateral gene transfer from prokaryotes.</title>
        <authorList>
            <person name="Gloeckner G."/>
            <person name="Schaap P."/>
        </authorList>
    </citation>
    <scope>NUCLEOTIDE SEQUENCE [LARGE SCALE GENOMIC DNA]</scope>
    <source>
        <strain evidence="1 2">TK</strain>
    </source>
</reference>
<gene>
    <name evidence="1" type="ORF">DLAC_10961</name>
</gene>
<proteinExistence type="predicted"/>
<dbReference type="Proteomes" id="UP000076078">
    <property type="component" value="Unassembled WGS sequence"/>
</dbReference>